<reference evidence="13" key="1">
    <citation type="journal article" date="2015" name="Microbiology">
        <title>Genome of Methanoregula boonei 6A8 reveals adaptations to oligotrophic peatland environments.</title>
        <authorList>
            <person name="Braeuer S."/>
            <person name="Cadillo-Quiroz H."/>
            <person name="Kyrpides N."/>
            <person name="Woyke T."/>
            <person name="Goodwin L."/>
            <person name="Detter C."/>
            <person name="Podell S."/>
            <person name="Yavitt J.B."/>
            <person name="Zinder S.H."/>
        </authorList>
    </citation>
    <scope>NUCLEOTIDE SEQUENCE [LARGE SCALE GENOMIC DNA]</scope>
    <source>
        <strain evidence="13">DSM 21154 / JCM 14090 / 6A8</strain>
    </source>
</reference>
<keyword evidence="7 11" id="KW-0169">Cobalamin biosynthesis</keyword>
<gene>
    <name evidence="11" type="primary">cobD</name>
    <name evidence="12" type="ordered locus">Mboo_0007</name>
</gene>
<comment type="function">
    <text evidence="1 11">Converts cobyric acid to cobinamide by the addition of aminopropanol on the F carboxylic group.</text>
</comment>
<dbReference type="Pfam" id="PF03186">
    <property type="entry name" value="CobD_Cbib"/>
    <property type="match status" value="1"/>
</dbReference>
<dbReference type="eggNOG" id="arCOG04274">
    <property type="taxonomic scope" value="Archaea"/>
</dbReference>
<evidence type="ECO:0000256" key="3">
    <source>
        <dbReference type="ARBA" id="ARBA00004953"/>
    </source>
</evidence>
<evidence type="ECO:0000256" key="11">
    <source>
        <dbReference type="HAMAP-Rule" id="MF_00024"/>
    </source>
</evidence>
<keyword evidence="9 11" id="KW-1133">Transmembrane helix</keyword>
<dbReference type="PANTHER" id="PTHR34308">
    <property type="entry name" value="COBALAMIN BIOSYNTHESIS PROTEIN CBIB"/>
    <property type="match status" value="1"/>
</dbReference>
<keyword evidence="6 11" id="KW-1003">Cell membrane</keyword>
<evidence type="ECO:0000256" key="4">
    <source>
        <dbReference type="ARBA" id="ARBA00006263"/>
    </source>
</evidence>
<evidence type="ECO:0000256" key="5">
    <source>
        <dbReference type="ARBA" id="ARBA00016185"/>
    </source>
</evidence>
<comment type="similarity">
    <text evidence="4 11">Belongs to the CobD/CbiB family.</text>
</comment>
<proteinExistence type="inferred from homology"/>
<dbReference type="GO" id="GO:0015420">
    <property type="term" value="F:ABC-type vitamin B12 transporter activity"/>
    <property type="evidence" value="ECO:0007669"/>
    <property type="project" value="UniProtKB-UniRule"/>
</dbReference>
<dbReference type="NCBIfam" id="TIGR00380">
    <property type="entry name" value="cobal_cbiB"/>
    <property type="match status" value="1"/>
</dbReference>
<dbReference type="GeneID" id="5412090"/>
<dbReference type="PANTHER" id="PTHR34308:SF1">
    <property type="entry name" value="COBALAMIN BIOSYNTHESIS PROTEIN CBIB"/>
    <property type="match status" value="1"/>
</dbReference>
<comment type="caution">
    <text evidence="11">Lacks conserved residue(s) required for the propagation of feature annotation.</text>
</comment>
<dbReference type="AlphaFoldDB" id="A7I470"/>
<name>A7I470_METB6</name>
<comment type="pathway">
    <text evidence="3 11">Cofactor biosynthesis; adenosylcobalamin biosynthesis.</text>
</comment>
<dbReference type="RefSeq" id="WP_011991019.1">
    <property type="nucleotide sequence ID" value="NC_009712.1"/>
</dbReference>
<evidence type="ECO:0000313" key="12">
    <source>
        <dbReference type="EMBL" id="ABS54531.1"/>
    </source>
</evidence>
<protein>
    <recommendedName>
        <fullName evidence="5 11">Probable cobalamin biosynthesis protein CobD</fullName>
    </recommendedName>
</protein>
<feature type="transmembrane region" description="Helical" evidence="11">
    <location>
        <begin position="52"/>
        <end position="76"/>
    </location>
</feature>
<evidence type="ECO:0000256" key="6">
    <source>
        <dbReference type="ARBA" id="ARBA00022475"/>
    </source>
</evidence>
<keyword evidence="13" id="KW-1185">Reference proteome</keyword>
<feature type="transmembrane region" description="Helical" evidence="11">
    <location>
        <begin position="160"/>
        <end position="182"/>
    </location>
</feature>
<evidence type="ECO:0000256" key="8">
    <source>
        <dbReference type="ARBA" id="ARBA00022692"/>
    </source>
</evidence>
<dbReference type="UniPathway" id="UPA00148"/>
<feature type="transmembrane region" description="Helical" evidence="11">
    <location>
        <begin position="286"/>
        <end position="313"/>
    </location>
</feature>
<keyword evidence="8 11" id="KW-0812">Transmembrane</keyword>
<comment type="subcellular location">
    <subcellularLocation>
        <location evidence="2 11">Cell membrane</location>
        <topology evidence="2 11">Multi-pass membrane protein</topology>
    </subcellularLocation>
</comment>
<accession>A7I470</accession>
<evidence type="ECO:0000256" key="9">
    <source>
        <dbReference type="ARBA" id="ARBA00022989"/>
    </source>
</evidence>
<organism evidence="12 13">
    <name type="scientific">Methanoregula boonei (strain DSM 21154 / JCM 14090 / 6A8)</name>
    <dbReference type="NCBI Taxonomy" id="456442"/>
    <lineage>
        <taxon>Archaea</taxon>
        <taxon>Methanobacteriati</taxon>
        <taxon>Methanobacteriota</taxon>
        <taxon>Stenosarchaea group</taxon>
        <taxon>Methanomicrobia</taxon>
        <taxon>Methanomicrobiales</taxon>
        <taxon>Methanoregulaceae</taxon>
        <taxon>Methanoregula</taxon>
    </lineage>
</organism>
<dbReference type="STRING" id="456442.Mboo_0007"/>
<dbReference type="GO" id="GO:0009236">
    <property type="term" value="P:cobalamin biosynthetic process"/>
    <property type="evidence" value="ECO:0007669"/>
    <property type="project" value="UniProtKB-UniRule"/>
</dbReference>
<evidence type="ECO:0000256" key="10">
    <source>
        <dbReference type="ARBA" id="ARBA00023136"/>
    </source>
</evidence>
<dbReference type="EMBL" id="CP000780">
    <property type="protein sequence ID" value="ABS54531.1"/>
    <property type="molecule type" value="Genomic_DNA"/>
</dbReference>
<evidence type="ECO:0000256" key="2">
    <source>
        <dbReference type="ARBA" id="ARBA00004651"/>
    </source>
</evidence>
<dbReference type="OrthoDB" id="46105at2157"/>
<evidence type="ECO:0000256" key="1">
    <source>
        <dbReference type="ARBA" id="ARBA00003384"/>
    </source>
</evidence>
<dbReference type="InterPro" id="IPR004485">
    <property type="entry name" value="Cobalamin_biosynth_CobD/CbiB"/>
</dbReference>
<dbReference type="KEGG" id="mbn:Mboo_0007"/>
<dbReference type="HOGENOM" id="CLU_054212_0_2_2"/>
<feature type="transmembrane region" description="Helical" evidence="11">
    <location>
        <begin position="214"/>
        <end position="235"/>
    </location>
</feature>
<dbReference type="Proteomes" id="UP000002408">
    <property type="component" value="Chromosome"/>
</dbReference>
<dbReference type="HAMAP" id="MF_00024">
    <property type="entry name" value="CobD_CbiB"/>
    <property type="match status" value="1"/>
</dbReference>
<evidence type="ECO:0000256" key="7">
    <source>
        <dbReference type="ARBA" id="ARBA00022573"/>
    </source>
</evidence>
<sequence length="314" mass="34351">MVPTDLILAGATLVLALAIDRAIGDPHSPYHPVALLGRFISLWGRPSRYPPVFQRAAGIFFWLVTVCFFALPFFLFGRYVPWLVYLIDAPFLLKCCFAWRSLEEHAQEVVAALKNGIDAGREQVGLMVSRDTACLDPEHIRSAAYESVAENLTDSIISPLFYFSLLSPFGFGLAGAAGFRAANTMDAMLGYRDERARIGWCPARMDDILNYLPARITTLYLLAWFATQGTFGAAWRTMRRDGKKRPGFNGGIVMAAMAGGCGIRFEKPGVYSLGDGGRSLEEGGPAIIRAVRVVTLAFAATAASTLILLAWLIQ</sequence>
<evidence type="ECO:0000313" key="13">
    <source>
        <dbReference type="Proteomes" id="UP000002408"/>
    </source>
</evidence>
<dbReference type="GO" id="GO:0048472">
    <property type="term" value="F:threonine-phosphate decarboxylase activity"/>
    <property type="evidence" value="ECO:0007669"/>
    <property type="project" value="InterPro"/>
</dbReference>
<dbReference type="GO" id="GO:0005886">
    <property type="term" value="C:plasma membrane"/>
    <property type="evidence" value="ECO:0007669"/>
    <property type="project" value="UniProtKB-SubCell"/>
</dbReference>
<keyword evidence="10 11" id="KW-0472">Membrane</keyword>